<accession>A0A812I881</accession>
<evidence type="ECO:0000313" key="1">
    <source>
        <dbReference type="EMBL" id="CAE7028569.1"/>
    </source>
</evidence>
<dbReference type="OrthoDB" id="446490at2759"/>
<gene>
    <name evidence="1" type="ORF">SNAT2548_LOCUS3427</name>
</gene>
<dbReference type="AlphaFoldDB" id="A0A812I881"/>
<protein>
    <submittedName>
        <fullName evidence="1">Uncharacterized protein</fullName>
    </submittedName>
</protein>
<dbReference type="EMBL" id="CAJNDS010000209">
    <property type="protein sequence ID" value="CAE7028569.1"/>
    <property type="molecule type" value="Genomic_DNA"/>
</dbReference>
<evidence type="ECO:0000313" key="2">
    <source>
        <dbReference type="Proteomes" id="UP000604046"/>
    </source>
</evidence>
<comment type="caution">
    <text evidence="1">The sequence shown here is derived from an EMBL/GenBank/DDBJ whole genome shotgun (WGS) entry which is preliminary data.</text>
</comment>
<name>A0A812I881_9DINO</name>
<proteinExistence type="predicted"/>
<organism evidence="1 2">
    <name type="scientific">Symbiodinium natans</name>
    <dbReference type="NCBI Taxonomy" id="878477"/>
    <lineage>
        <taxon>Eukaryota</taxon>
        <taxon>Sar</taxon>
        <taxon>Alveolata</taxon>
        <taxon>Dinophyceae</taxon>
        <taxon>Suessiales</taxon>
        <taxon>Symbiodiniaceae</taxon>
        <taxon>Symbiodinium</taxon>
    </lineage>
</organism>
<dbReference type="Proteomes" id="UP000604046">
    <property type="component" value="Unassembled WGS sequence"/>
</dbReference>
<keyword evidence="2" id="KW-1185">Reference proteome</keyword>
<reference evidence="1" key="1">
    <citation type="submission" date="2021-02" db="EMBL/GenBank/DDBJ databases">
        <authorList>
            <person name="Dougan E. K."/>
            <person name="Rhodes N."/>
            <person name="Thang M."/>
            <person name="Chan C."/>
        </authorList>
    </citation>
    <scope>NUCLEOTIDE SEQUENCE</scope>
</reference>
<sequence>MASSSAAPGTSSAASGYPATVIAGVDPESAQGLRMRISSNLFDIDTYTKASEFVALRSICERQSLRNFRKAHPCASDEEVGRRWLAELTGTAVDSEGRPAITITNAEQRPDLDAADQKSNKRVGEYLNFISNQLDKRVHEKSLDCTFCGLLFPAYYLLDMLPDGDNDWRGRSYRACYQCTTCQNDDFVWHSDDPRLSPANLFERGSQAGDTVDYSDRDPVAELDADWEKKPKGWHVALITTNEYYGRCAVRSVWDQSLQRWRREPVFHIKHVPVESLTIAQWYQVCQKVNKLRRDAYKDRLQPRAQTWAHMCQEIEEERPGLHKAEIRRQVRLRVLRLTEQLTADILGMPDDQRLEMLHLFRMGPVTDHMDQHFICRHPSCRRVIHNHRWVRQIRVDEPIAEQSGRYTCPACLTPYRPWASKTNPRASQAPDLVPAQKALVVESSSADSPEMDSGAQRVQQPGQKEYLLFLMEWEKTDEDVLIARMKQVIAEVRWDSANRDDPVKALTEAIIEAGSRVRKLPYFEEETFSAYNATELFNRNMSANTKYRLDLLPTAQRPNAHFDEERNTSASFQAYDMRQFMADPPRYQWVRYDYDGEETPVLSQNDFIRFVTLCYTRLRLLQYLSGEQQTSAIPTVDHDQLRVMRSKRKASDLIA</sequence>